<dbReference type="PATRIC" id="fig|289376.4.peg.1758"/>
<dbReference type="InterPro" id="IPR011006">
    <property type="entry name" value="CheY-like_superfamily"/>
</dbReference>
<dbReference type="InterPro" id="IPR002197">
    <property type="entry name" value="HTH_Fis"/>
</dbReference>
<dbReference type="Proteomes" id="UP000000718">
    <property type="component" value="Chromosome"/>
</dbReference>
<dbReference type="SUPFAM" id="SSF52540">
    <property type="entry name" value="P-loop containing nucleoside triphosphate hydrolases"/>
    <property type="match status" value="1"/>
</dbReference>
<dbReference type="Gene3D" id="1.10.8.60">
    <property type="match status" value="1"/>
</dbReference>
<accession>B5YHK7</accession>
<dbReference type="GO" id="GO:0001216">
    <property type="term" value="F:DNA-binding transcription activator activity"/>
    <property type="evidence" value="ECO:0000318"/>
    <property type="project" value="GO_Central"/>
</dbReference>
<dbReference type="InterPro" id="IPR025943">
    <property type="entry name" value="Sigma_54_int_dom_ATP-bd_2"/>
</dbReference>
<keyword evidence="5" id="KW-0597">Phosphoprotein</keyword>
<gene>
    <name evidence="8" type="ordered locus">THEYE_A1802</name>
</gene>
<keyword evidence="3" id="KW-0805">Transcription regulation</keyword>
<dbReference type="InterPro" id="IPR025662">
    <property type="entry name" value="Sigma_54_int_dom_ATP-bd_1"/>
</dbReference>
<dbReference type="Pfam" id="PF00158">
    <property type="entry name" value="Sigma54_activat"/>
    <property type="match status" value="1"/>
</dbReference>
<dbReference type="InterPro" id="IPR027417">
    <property type="entry name" value="P-loop_NTPase"/>
</dbReference>
<proteinExistence type="predicted"/>
<dbReference type="PANTHER" id="PTHR32071:SF113">
    <property type="entry name" value="ALGINATE BIOSYNTHESIS TRANSCRIPTIONAL REGULATORY PROTEIN ALGB"/>
    <property type="match status" value="1"/>
</dbReference>
<dbReference type="HOGENOM" id="CLU_000445_0_6_0"/>
<feature type="modified residue" description="4-aspartylphosphate" evidence="5">
    <location>
        <position position="52"/>
    </location>
</feature>
<evidence type="ECO:0000259" key="6">
    <source>
        <dbReference type="PROSITE" id="PS50045"/>
    </source>
</evidence>
<dbReference type="Pfam" id="PF00072">
    <property type="entry name" value="Response_reg"/>
    <property type="match status" value="1"/>
</dbReference>
<sequence length="462" mass="52648">MTTLLIIDDEPLQREILLTILSEEGYNVYTASSLEEASKIINEILPEIILTDLKLGNQNGIEILNSLPEEPFRPAVIVITAFGTISSAVNAIKQGAFDYLTKPLDKEVLLVTIRKAEERMNLIKENLMLRKELYEKFKMDGIIGKSRKMLQVLDIVKKATPTNATVLIYGESGTGKELIARAIHYNSPRKDKPFIAINCAAIPDTLIESELFGYEPGAFTGANTRKIGLIESADKGTLFLDEIAEIPLSTQSKLLRVLQDKEVRKIGSKDTNKVDVRIIAATNKNLSEQVEKNKFREDLYYRLKVITVEIPPLRERKEDIPDLVHFFIEKYSKEFGKRVNGIEEKALEALLNYSWPGNIRELESVIERAIIICEKDKITFNDIQDELRVITPKNLFDIDIPDEGINYEELEKELIKKALIKSNFVIAKAARLLGMSYDTFWYRLKKFGLSDNIREMTKNFVK</sequence>
<dbReference type="PROSITE" id="PS50110">
    <property type="entry name" value="RESPONSE_REGULATORY"/>
    <property type="match status" value="1"/>
</dbReference>
<keyword evidence="9" id="KW-1185">Reference proteome</keyword>
<dbReference type="PROSITE" id="PS50045">
    <property type="entry name" value="SIGMA54_INTERACT_4"/>
    <property type="match status" value="1"/>
</dbReference>
<dbReference type="GO" id="GO:0032993">
    <property type="term" value="C:protein-DNA complex"/>
    <property type="evidence" value="ECO:0000318"/>
    <property type="project" value="GO_Central"/>
</dbReference>
<dbReference type="InterPro" id="IPR002078">
    <property type="entry name" value="Sigma_54_int"/>
</dbReference>
<evidence type="ECO:0000256" key="4">
    <source>
        <dbReference type="ARBA" id="ARBA00023163"/>
    </source>
</evidence>
<dbReference type="GO" id="GO:0005524">
    <property type="term" value="F:ATP binding"/>
    <property type="evidence" value="ECO:0007669"/>
    <property type="project" value="UniProtKB-KW"/>
</dbReference>
<reference evidence="9" key="1">
    <citation type="submission" date="2008-08" db="EMBL/GenBank/DDBJ databases">
        <title>The complete genome sequence of Thermodesulfovibrio yellowstonii strain ATCC 51303 / DSM 11347 / YP87.</title>
        <authorList>
            <person name="Dodson R.J."/>
            <person name="Durkin A.S."/>
            <person name="Wu M."/>
            <person name="Eisen J."/>
            <person name="Sutton G."/>
        </authorList>
    </citation>
    <scope>NUCLEOTIDE SEQUENCE [LARGE SCALE GENOMIC DNA]</scope>
    <source>
        <strain evidence="9">ATCC 51303 / DSM 11347 / YP87</strain>
    </source>
</reference>
<dbReference type="SMART" id="SM00382">
    <property type="entry name" value="AAA"/>
    <property type="match status" value="1"/>
</dbReference>
<dbReference type="PROSITE" id="PS00675">
    <property type="entry name" value="SIGMA54_INTERACT_1"/>
    <property type="match status" value="1"/>
</dbReference>
<dbReference type="SUPFAM" id="SSF52172">
    <property type="entry name" value="CheY-like"/>
    <property type="match status" value="1"/>
</dbReference>
<dbReference type="EnsemblBacteria" id="ACI21396">
    <property type="protein sequence ID" value="ACI21396"/>
    <property type="gene ID" value="THEYE_A1802"/>
</dbReference>
<dbReference type="Gene3D" id="3.40.50.300">
    <property type="entry name" value="P-loop containing nucleotide triphosphate hydrolases"/>
    <property type="match status" value="1"/>
</dbReference>
<evidence type="ECO:0000259" key="7">
    <source>
        <dbReference type="PROSITE" id="PS50110"/>
    </source>
</evidence>
<keyword evidence="1" id="KW-0547">Nucleotide-binding</keyword>
<evidence type="ECO:0000256" key="5">
    <source>
        <dbReference type="PROSITE-ProRule" id="PRU00169"/>
    </source>
</evidence>
<dbReference type="InParanoid" id="B5YHK7"/>
<dbReference type="EMBL" id="CP001147">
    <property type="protein sequence ID" value="ACI21396.1"/>
    <property type="molecule type" value="Genomic_DNA"/>
</dbReference>
<evidence type="ECO:0000256" key="1">
    <source>
        <dbReference type="ARBA" id="ARBA00022741"/>
    </source>
</evidence>
<dbReference type="Pfam" id="PF02954">
    <property type="entry name" value="HTH_8"/>
    <property type="match status" value="1"/>
</dbReference>
<evidence type="ECO:0000256" key="2">
    <source>
        <dbReference type="ARBA" id="ARBA00022840"/>
    </source>
</evidence>
<evidence type="ECO:0000313" key="9">
    <source>
        <dbReference type="Proteomes" id="UP000000718"/>
    </source>
</evidence>
<dbReference type="KEGG" id="tye:THEYE_A1802"/>
<dbReference type="OrthoDB" id="9814761at2"/>
<dbReference type="SUPFAM" id="SSF46689">
    <property type="entry name" value="Homeodomain-like"/>
    <property type="match status" value="1"/>
</dbReference>
<dbReference type="InterPro" id="IPR001789">
    <property type="entry name" value="Sig_transdc_resp-reg_receiver"/>
</dbReference>
<dbReference type="STRING" id="289376.THEYE_A1802"/>
<dbReference type="InterPro" id="IPR009057">
    <property type="entry name" value="Homeodomain-like_sf"/>
</dbReference>
<dbReference type="CDD" id="cd00009">
    <property type="entry name" value="AAA"/>
    <property type="match status" value="1"/>
</dbReference>
<dbReference type="GO" id="GO:0045893">
    <property type="term" value="P:positive regulation of DNA-templated transcription"/>
    <property type="evidence" value="ECO:0000318"/>
    <property type="project" value="GO_Central"/>
</dbReference>
<feature type="domain" description="Sigma-54 factor interaction" evidence="6">
    <location>
        <begin position="142"/>
        <end position="371"/>
    </location>
</feature>
<dbReference type="FunFam" id="3.40.50.300:FF:000006">
    <property type="entry name" value="DNA-binding transcriptional regulator NtrC"/>
    <property type="match status" value="1"/>
</dbReference>
<keyword evidence="4" id="KW-0804">Transcription</keyword>
<dbReference type="Gene3D" id="1.10.10.60">
    <property type="entry name" value="Homeodomain-like"/>
    <property type="match status" value="1"/>
</dbReference>
<organism evidence="8 9">
    <name type="scientific">Thermodesulfovibrio yellowstonii (strain ATCC 51303 / DSM 11347 / YP87)</name>
    <dbReference type="NCBI Taxonomy" id="289376"/>
    <lineage>
        <taxon>Bacteria</taxon>
        <taxon>Pseudomonadati</taxon>
        <taxon>Nitrospirota</taxon>
        <taxon>Thermodesulfovibrionia</taxon>
        <taxon>Thermodesulfovibrionales</taxon>
        <taxon>Thermodesulfovibrionaceae</taxon>
        <taxon>Thermodesulfovibrio</taxon>
    </lineage>
</organism>
<evidence type="ECO:0000313" key="8">
    <source>
        <dbReference type="EMBL" id="ACI21396.1"/>
    </source>
</evidence>
<keyword evidence="2" id="KW-0067">ATP-binding</keyword>
<evidence type="ECO:0000256" key="3">
    <source>
        <dbReference type="ARBA" id="ARBA00023015"/>
    </source>
</evidence>
<dbReference type="PROSITE" id="PS00676">
    <property type="entry name" value="SIGMA54_INTERACT_2"/>
    <property type="match status" value="1"/>
</dbReference>
<dbReference type="PANTHER" id="PTHR32071">
    <property type="entry name" value="TRANSCRIPTIONAL REGULATORY PROTEIN"/>
    <property type="match status" value="1"/>
</dbReference>
<dbReference type="SMART" id="SM00448">
    <property type="entry name" value="REC"/>
    <property type="match status" value="1"/>
</dbReference>
<protein>
    <submittedName>
        <fullName evidence="8">SasR</fullName>
    </submittedName>
</protein>
<dbReference type="GO" id="GO:0000987">
    <property type="term" value="F:cis-regulatory region sequence-specific DNA binding"/>
    <property type="evidence" value="ECO:0000318"/>
    <property type="project" value="GO_Central"/>
</dbReference>
<dbReference type="AlphaFoldDB" id="B5YHK7"/>
<dbReference type="InterPro" id="IPR003593">
    <property type="entry name" value="AAA+_ATPase"/>
</dbReference>
<dbReference type="PRINTS" id="PR01590">
    <property type="entry name" value="HTHFIS"/>
</dbReference>
<feature type="domain" description="Response regulatory" evidence="7">
    <location>
        <begin position="3"/>
        <end position="117"/>
    </location>
</feature>
<dbReference type="Pfam" id="PF25601">
    <property type="entry name" value="AAA_lid_14"/>
    <property type="match status" value="1"/>
</dbReference>
<dbReference type="GO" id="GO:0000160">
    <property type="term" value="P:phosphorelay signal transduction system"/>
    <property type="evidence" value="ECO:0007669"/>
    <property type="project" value="InterPro"/>
</dbReference>
<dbReference type="Gene3D" id="3.40.50.2300">
    <property type="match status" value="1"/>
</dbReference>
<reference evidence="8 9" key="2">
    <citation type="journal article" date="2015" name="Genome Announc.">
        <title>Genome Sequence of the Sulfate-Reducing Thermophilic Bacterium Thermodesulfovibrio yellowstonii Strain DSM 11347T (Phylum Nitrospirae).</title>
        <authorList>
            <person name="Bhatnagar S."/>
            <person name="Badger J.H."/>
            <person name="Madupu R."/>
            <person name="Khouri H.M."/>
            <person name="O'Connor E.M."/>
            <person name="Robb F.T."/>
            <person name="Ward N.L."/>
            <person name="Eisen J.A."/>
        </authorList>
    </citation>
    <scope>NUCLEOTIDE SEQUENCE [LARGE SCALE GENOMIC DNA]</scope>
    <source>
        <strain evidence="9">ATCC 51303 / DSM 11347 / YP87</strain>
    </source>
</reference>
<dbReference type="InterPro" id="IPR058031">
    <property type="entry name" value="AAA_lid_NorR"/>
</dbReference>
<name>B5YHK7_THEYD</name>
<dbReference type="eggNOG" id="COG2204">
    <property type="taxonomic scope" value="Bacteria"/>
</dbReference>
<dbReference type="RefSeq" id="WP_012546113.1">
    <property type="nucleotide sequence ID" value="NC_011296.1"/>
</dbReference>